<dbReference type="PANTHER" id="PTHR10742:SF342">
    <property type="entry name" value="AMINE OXIDASE"/>
    <property type="match status" value="1"/>
</dbReference>
<accession>F0ZQF9</accession>
<dbReference type="eggNOG" id="ENOG502QTMD">
    <property type="taxonomic scope" value="Eukaryota"/>
</dbReference>
<dbReference type="GeneID" id="10502914"/>
<keyword evidence="4" id="KW-1185">Reference proteome</keyword>
<proteinExistence type="predicted"/>
<gene>
    <name evidence="3" type="ORF">DICPUDRAFT_94960</name>
</gene>
<dbReference type="Gene3D" id="3.90.660.10">
    <property type="match status" value="1"/>
</dbReference>
<dbReference type="Pfam" id="PF01593">
    <property type="entry name" value="Amino_oxidase"/>
    <property type="match status" value="1"/>
</dbReference>
<dbReference type="InterPro" id="IPR050281">
    <property type="entry name" value="Flavin_monoamine_oxidase"/>
</dbReference>
<dbReference type="GO" id="GO:0001716">
    <property type="term" value="F:L-amino-acid oxidase activity"/>
    <property type="evidence" value="ECO:0000318"/>
    <property type="project" value="GO_Central"/>
</dbReference>
<evidence type="ECO:0000256" key="1">
    <source>
        <dbReference type="SAM" id="MobiDB-lite"/>
    </source>
</evidence>
<dbReference type="VEuPathDB" id="AmoebaDB:DICPUDRAFT_94960"/>
<dbReference type="SUPFAM" id="SSF54373">
    <property type="entry name" value="FAD-linked reductases, C-terminal domain"/>
    <property type="match status" value="1"/>
</dbReference>
<evidence type="ECO:0000313" key="4">
    <source>
        <dbReference type="Proteomes" id="UP000001064"/>
    </source>
</evidence>
<dbReference type="AlphaFoldDB" id="F0ZQF9"/>
<organism evidence="3 4">
    <name type="scientific">Dictyostelium purpureum</name>
    <name type="common">Slime mold</name>
    <dbReference type="NCBI Taxonomy" id="5786"/>
    <lineage>
        <taxon>Eukaryota</taxon>
        <taxon>Amoebozoa</taxon>
        <taxon>Evosea</taxon>
        <taxon>Eumycetozoa</taxon>
        <taxon>Dictyostelia</taxon>
        <taxon>Dictyosteliales</taxon>
        <taxon>Dictyosteliaceae</taxon>
        <taxon>Dictyostelium</taxon>
    </lineage>
</organism>
<dbReference type="OMA" id="CWETDEH"/>
<dbReference type="OrthoDB" id="5046242at2759"/>
<dbReference type="STRING" id="5786.F0ZQF9"/>
<feature type="region of interest" description="Disordered" evidence="1">
    <location>
        <begin position="1"/>
        <end position="20"/>
    </location>
</feature>
<sequence>MNILKMSSHIPDGAEQTRPTPSVRELFARQLLQNTHIHDEPHLEQVILDNKAARLKGDVPLPSVGIIGAGMAGLYSAMLLQDLGIQYHILEANKERIGGRIYTYKFPKQVANGEPYPYVDLGAMRFPKISIMDRLLSDQPWSLFSKLEKAGHKVPTVPYHLSNDNNIRYYNGKRIYASDTLTGDPLYFSDTKNGGQGTAVPDQYCMVPYTDILYKEYDKFADEMSEDFNAGFNKLLDADNNSTRAYLHKRLFPQTAINFFETMETGTGLYDMAFSETIMDYFDFSGSEWLAIEGGSEVMVQNILKTLKPDTIEQGTIVSKISQKVVDEKVKGLDVHIIGQDTPRTYDHVISTGTLASLRTMDLNGLSLSHNKRLAIRTLNYDHSVKITLAFNKRWWEDSTFMKGKPIFGGTTSTDLPVRNIVYPSYGNHVEGASGILIVSYTWAQDASRIGSLVGDDGGEKLLIQICMKNLAEVHDIEVSVLNEMLVDFKCWDWYNDNYSMGAFALYSPAQFTQLFPSVTKPTPDGRFHLAGEATSVHHAWVIGSLNSAYRAVDHVLMVEGLDDLRLKLRENWGFIDECEDPYYSLRDSSAGCFVDPNHIKETTKKLKVAHVDNATPKLIYNALLKKPTHKTTAAVIGGLSR</sequence>
<dbReference type="KEGG" id="dpp:DICPUDRAFT_94960"/>
<dbReference type="PANTHER" id="PTHR10742">
    <property type="entry name" value="FLAVIN MONOAMINE OXIDASE"/>
    <property type="match status" value="1"/>
</dbReference>
<dbReference type="RefSeq" id="XP_003289648.1">
    <property type="nucleotide sequence ID" value="XM_003289600.1"/>
</dbReference>
<dbReference type="Gene3D" id="3.50.50.60">
    <property type="entry name" value="FAD/NAD(P)-binding domain"/>
    <property type="match status" value="1"/>
</dbReference>
<dbReference type="InParanoid" id="F0ZQF9"/>
<dbReference type="SUPFAM" id="SSF51905">
    <property type="entry name" value="FAD/NAD(P)-binding domain"/>
    <property type="match status" value="1"/>
</dbReference>
<dbReference type="GO" id="GO:0009063">
    <property type="term" value="P:amino acid catabolic process"/>
    <property type="evidence" value="ECO:0000318"/>
    <property type="project" value="GO_Central"/>
</dbReference>
<dbReference type="InterPro" id="IPR036188">
    <property type="entry name" value="FAD/NAD-bd_sf"/>
</dbReference>
<dbReference type="InterPro" id="IPR002937">
    <property type="entry name" value="Amino_oxidase"/>
</dbReference>
<dbReference type="Proteomes" id="UP000001064">
    <property type="component" value="Unassembled WGS sequence"/>
</dbReference>
<protein>
    <recommendedName>
        <fullName evidence="2">Amine oxidase domain-containing protein</fullName>
    </recommendedName>
</protein>
<name>F0ZQF9_DICPU</name>
<feature type="domain" description="Amine oxidase" evidence="2">
    <location>
        <begin position="71"/>
        <end position="557"/>
    </location>
</feature>
<dbReference type="EMBL" id="GL871124">
    <property type="protein sequence ID" value="EGC33822.1"/>
    <property type="molecule type" value="Genomic_DNA"/>
</dbReference>
<reference evidence="4" key="1">
    <citation type="journal article" date="2011" name="Genome Biol.">
        <title>Comparative genomics of the social amoebae Dictyostelium discoideum and Dictyostelium purpureum.</title>
        <authorList>
            <consortium name="US DOE Joint Genome Institute (JGI-PGF)"/>
            <person name="Sucgang R."/>
            <person name="Kuo A."/>
            <person name="Tian X."/>
            <person name="Salerno W."/>
            <person name="Parikh A."/>
            <person name="Feasley C.L."/>
            <person name="Dalin E."/>
            <person name="Tu H."/>
            <person name="Huang E."/>
            <person name="Barry K."/>
            <person name="Lindquist E."/>
            <person name="Shapiro H."/>
            <person name="Bruce D."/>
            <person name="Schmutz J."/>
            <person name="Salamov A."/>
            <person name="Fey P."/>
            <person name="Gaudet P."/>
            <person name="Anjard C."/>
            <person name="Babu M.M."/>
            <person name="Basu S."/>
            <person name="Bushmanova Y."/>
            <person name="van der Wel H."/>
            <person name="Katoh-Kurasawa M."/>
            <person name="Dinh C."/>
            <person name="Coutinho P.M."/>
            <person name="Saito T."/>
            <person name="Elias M."/>
            <person name="Schaap P."/>
            <person name="Kay R.R."/>
            <person name="Henrissat B."/>
            <person name="Eichinger L."/>
            <person name="Rivero F."/>
            <person name="Putnam N.H."/>
            <person name="West C.M."/>
            <person name="Loomis W.F."/>
            <person name="Chisholm R.L."/>
            <person name="Shaulsky G."/>
            <person name="Strassmann J.E."/>
            <person name="Queller D.C."/>
            <person name="Kuspa A."/>
            <person name="Grigoriev I.V."/>
        </authorList>
    </citation>
    <scope>NUCLEOTIDE SEQUENCE [LARGE SCALE GENOMIC DNA]</scope>
    <source>
        <strain evidence="4">QSDP1</strain>
    </source>
</reference>
<evidence type="ECO:0000259" key="2">
    <source>
        <dbReference type="Pfam" id="PF01593"/>
    </source>
</evidence>
<dbReference type="Gene3D" id="1.20.1440.240">
    <property type="match status" value="1"/>
</dbReference>
<dbReference type="FunFam" id="3.90.660.10:FF:000042">
    <property type="entry name" value="Putative bifunctional amine oxidase DDB_G0291301"/>
    <property type="match status" value="1"/>
</dbReference>
<evidence type="ECO:0000313" key="3">
    <source>
        <dbReference type="EMBL" id="EGC33822.1"/>
    </source>
</evidence>